<dbReference type="AlphaFoldDB" id="L0NNI6"/>
<dbReference type="STRING" id="1125847.NT26_4295"/>
<name>L0NNI6_9HYPH</name>
<keyword evidence="2" id="KW-1133">Transmembrane helix</keyword>
<organism evidence="3 4">
    <name type="scientific">Pseudorhizobium banfieldiae</name>
    <dbReference type="NCBI Taxonomy" id="1125847"/>
    <lineage>
        <taxon>Bacteria</taxon>
        <taxon>Pseudomonadati</taxon>
        <taxon>Pseudomonadota</taxon>
        <taxon>Alphaproteobacteria</taxon>
        <taxon>Hyphomicrobiales</taxon>
        <taxon>Rhizobiaceae</taxon>
        <taxon>Rhizobium/Agrobacterium group</taxon>
        <taxon>Pseudorhizobium</taxon>
    </lineage>
</organism>
<accession>L0NNI6</accession>
<dbReference type="KEGG" id="rht:NT26_4295"/>
<evidence type="ECO:0000313" key="4">
    <source>
        <dbReference type="Proteomes" id="UP000010792"/>
    </source>
</evidence>
<keyword evidence="4" id="KW-1185">Reference proteome</keyword>
<feature type="region of interest" description="Disordered" evidence="1">
    <location>
        <begin position="1"/>
        <end position="20"/>
    </location>
</feature>
<feature type="transmembrane region" description="Helical" evidence="2">
    <location>
        <begin position="31"/>
        <end position="48"/>
    </location>
</feature>
<evidence type="ECO:0000313" key="3">
    <source>
        <dbReference type="EMBL" id="CCF22017.1"/>
    </source>
</evidence>
<evidence type="ECO:0000256" key="1">
    <source>
        <dbReference type="SAM" id="MobiDB-lite"/>
    </source>
</evidence>
<keyword evidence="2" id="KW-0812">Transmembrane</keyword>
<proteinExistence type="predicted"/>
<evidence type="ECO:0000256" key="2">
    <source>
        <dbReference type="SAM" id="Phobius"/>
    </source>
</evidence>
<dbReference type="EMBL" id="FO082820">
    <property type="protein sequence ID" value="CCF22017.1"/>
    <property type="molecule type" value="Genomic_DNA"/>
</dbReference>
<dbReference type="Proteomes" id="UP000010792">
    <property type="component" value="Chromosome"/>
</dbReference>
<reference evidence="3 4" key="1">
    <citation type="journal article" date="2013" name="Genome Biol. Evol.">
        <title>Life in an arsenic-containing gold mine: genome and physiology of the autotrophic arsenite-oxidizing bacterium rhizobium sp. NT-26.</title>
        <authorList>
            <person name="Andres J."/>
            <person name="Arsene-Ploetze F."/>
            <person name="Barbe V."/>
            <person name="Brochier-Armanet C."/>
            <person name="Cleiss-Arnold J."/>
            <person name="Coppee J.Y."/>
            <person name="Dillies M.A."/>
            <person name="Geist"/>
            <person name="L"/>
            <person name="Joublin A."/>
            <person name="Koechler S."/>
            <person name="Lassalle F."/>
            <person name="Marchal M."/>
            <person name="Medigue C."/>
            <person name="Muller D."/>
            <person name="Nesme X."/>
            <person name="Plewniak F."/>
            <person name="Proux C."/>
            <person name="Ramirez-Bahena M.H."/>
            <person name="Schenowitz C."/>
            <person name="Sismeiro O."/>
            <person name="Vallenet D."/>
            <person name="Santini J.M."/>
            <person name="Bertin P.N."/>
        </authorList>
    </citation>
    <scope>NUCLEOTIDE SEQUENCE [LARGE SCALE GENOMIC DNA]</scope>
    <source>
        <strain evidence="3 4">NT-26</strain>
    </source>
</reference>
<keyword evidence="2" id="KW-0472">Membrane</keyword>
<gene>
    <name evidence="3" type="ORF">NT26_4295</name>
</gene>
<protein>
    <submittedName>
        <fullName evidence="3">Uncharacterized protein</fullName>
    </submittedName>
</protein>
<sequence length="96" mass="9870">MTPRRDKAQSAGAAKPGPVRRLANRRFGKSAAGRIGTAAVLAALGALVRNHPLIAMEMAAAGLKKAGKVGVTEFKDLLSPVEEGSTRQGDAPGRPV</sequence>